<reference evidence="2" key="1">
    <citation type="journal article" date="2012" name="Proc. Natl. Acad. Sci. U.S.A.">
        <title>Antigenic diversity is generated by distinct evolutionary mechanisms in African trypanosome species.</title>
        <authorList>
            <person name="Jackson A.P."/>
            <person name="Berry A."/>
            <person name="Aslett M."/>
            <person name="Allison H.C."/>
            <person name="Burton P."/>
            <person name="Vavrova-Anderson J."/>
            <person name="Brown R."/>
            <person name="Browne H."/>
            <person name="Corton N."/>
            <person name="Hauser H."/>
            <person name="Gamble J."/>
            <person name="Gilderthorp R."/>
            <person name="Marcello L."/>
            <person name="McQuillan J."/>
            <person name="Otto T.D."/>
            <person name="Quail M.A."/>
            <person name="Sanders M.J."/>
            <person name="van Tonder A."/>
            <person name="Ginger M.L."/>
            <person name="Field M.C."/>
            <person name="Barry J.D."/>
            <person name="Hertz-Fowler C."/>
            <person name="Berriman M."/>
        </authorList>
    </citation>
    <scope>NUCLEOTIDE SEQUENCE</scope>
    <source>
        <strain evidence="2">IL3000</strain>
    </source>
</reference>
<dbReference type="EMBL" id="HE575317">
    <property type="protein sequence ID" value="CCC90253.1"/>
    <property type="molecule type" value="Genomic_DNA"/>
</dbReference>
<protein>
    <submittedName>
        <fullName evidence="2">Uncharacterized protein</fullName>
    </submittedName>
</protein>
<feature type="transmembrane region" description="Helical" evidence="1">
    <location>
        <begin position="75"/>
        <end position="99"/>
    </location>
</feature>
<sequence length="113" mass="12733">MHYSAPSSVGLTTCIVFACLPFLLLLLICFCGNKWCYLFVLSYHFPSPVLGDVRSVNKCGFCACSQGKQRALSHLYSLLLLLLFAKENLFISPFCFSAVRNGWRMRGRQESPL</sequence>
<gene>
    <name evidence="2" type="ORF">TCIL3000_4_3550</name>
</gene>
<organism evidence="2">
    <name type="scientific">Trypanosoma congolense (strain IL3000)</name>
    <dbReference type="NCBI Taxonomy" id="1068625"/>
    <lineage>
        <taxon>Eukaryota</taxon>
        <taxon>Discoba</taxon>
        <taxon>Euglenozoa</taxon>
        <taxon>Kinetoplastea</taxon>
        <taxon>Metakinetoplastina</taxon>
        <taxon>Trypanosomatida</taxon>
        <taxon>Trypanosomatidae</taxon>
        <taxon>Trypanosoma</taxon>
        <taxon>Nannomonas</taxon>
    </lineage>
</organism>
<dbReference type="AlphaFoldDB" id="G0ULJ8"/>
<proteinExistence type="predicted"/>
<keyword evidence="1" id="KW-0472">Membrane</keyword>
<keyword evidence="1" id="KW-0812">Transmembrane</keyword>
<keyword evidence="1" id="KW-1133">Transmembrane helix</keyword>
<name>G0ULJ8_TRYCI</name>
<accession>G0ULJ8</accession>
<evidence type="ECO:0000256" key="1">
    <source>
        <dbReference type="SAM" id="Phobius"/>
    </source>
</evidence>
<evidence type="ECO:0000313" key="2">
    <source>
        <dbReference type="EMBL" id="CCC90253.1"/>
    </source>
</evidence>